<evidence type="ECO:0000313" key="2">
    <source>
        <dbReference type="Proteomes" id="UP000499080"/>
    </source>
</evidence>
<dbReference type="PANTHER" id="PTHR46114">
    <property type="entry name" value="APPLE DOMAIN-CONTAINING PROTEIN"/>
    <property type="match status" value="1"/>
</dbReference>
<name>A0A4Y2TID9_ARAVE</name>
<gene>
    <name evidence="1" type="ORF">AVEN_169542_1</name>
</gene>
<protein>
    <submittedName>
        <fullName evidence="1">Uncharacterized protein</fullName>
    </submittedName>
</protein>
<comment type="caution">
    <text evidence="1">The sequence shown here is derived from an EMBL/GenBank/DDBJ whole genome shotgun (WGS) entry which is preliminary data.</text>
</comment>
<sequence length="161" mass="18699">MSLEVHFLDSHLDSFPEKLGGVSEEQGERFHQDIKEMERRYQGKWIASMIADNCWMLQRDNPCKVHKRKTGKGPFVILIWLHKNFPIIGLGLRVNNLKALSSSPSICSHSLISSFFKRWDPLRKQRKYYTAISGSHVGCSMIKIPVAKDVFNCWLRHYHGE</sequence>
<keyword evidence="2" id="KW-1185">Reference proteome</keyword>
<dbReference type="AlphaFoldDB" id="A0A4Y2TID9"/>
<reference evidence="1 2" key="1">
    <citation type="journal article" date="2019" name="Sci. Rep.">
        <title>Orb-weaving spider Araneus ventricosus genome elucidates the spidroin gene catalogue.</title>
        <authorList>
            <person name="Kono N."/>
            <person name="Nakamura H."/>
            <person name="Ohtoshi R."/>
            <person name="Moran D.A.P."/>
            <person name="Shinohara A."/>
            <person name="Yoshida Y."/>
            <person name="Fujiwara M."/>
            <person name="Mori M."/>
            <person name="Tomita M."/>
            <person name="Arakawa K."/>
        </authorList>
    </citation>
    <scope>NUCLEOTIDE SEQUENCE [LARGE SCALE GENOMIC DNA]</scope>
</reference>
<evidence type="ECO:0000313" key="1">
    <source>
        <dbReference type="EMBL" id="GBN99790.1"/>
    </source>
</evidence>
<dbReference type="EMBL" id="BGPR01028571">
    <property type="protein sequence ID" value="GBN99790.1"/>
    <property type="molecule type" value="Genomic_DNA"/>
</dbReference>
<organism evidence="1 2">
    <name type="scientific">Araneus ventricosus</name>
    <name type="common">Orbweaver spider</name>
    <name type="synonym">Epeira ventricosa</name>
    <dbReference type="NCBI Taxonomy" id="182803"/>
    <lineage>
        <taxon>Eukaryota</taxon>
        <taxon>Metazoa</taxon>
        <taxon>Ecdysozoa</taxon>
        <taxon>Arthropoda</taxon>
        <taxon>Chelicerata</taxon>
        <taxon>Arachnida</taxon>
        <taxon>Araneae</taxon>
        <taxon>Araneomorphae</taxon>
        <taxon>Entelegynae</taxon>
        <taxon>Araneoidea</taxon>
        <taxon>Araneidae</taxon>
        <taxon>Araneus</taxon>
    </lineage>
</organism>
<dbReference type="Proteomes" id="UP000499080">
    <property type="component" value="Unassembled WGS sequence"/>
</dbReference>
<accession>A0A4Y2TID9</accession>
<dbReference type="OrthoDB" id="6744094at2759"/>
<dbReference type="PANTHER" id="PTHR46114:SF1">
    <property type="entry name" value="ZAD DOMAIN-CONTAINING PROTEIN"/>
    <property type="match status" value="1"/>
</dbReference>
<proteinExistence type="predicted"/>